<keyword evidence="3" id="KW-1185">Reference proteome</keyword>
<protein>
    <recommendedName>
        <fullName evidence="4">Endonuclease/exonuclease/phosphatase domain-containing protein</fullName>
    </recommendedName>
</protein>
<feature type="region of interest" description="Disordered" evidence="1">
    <location>
        <begin position="216"/>
        <end position="240"/>
    </location>
</feature>
<gene>
    <name evidence="2" type="ORF">ALC57_14593</name>
</gene>
<dbReference type="AlphaFoldDB" id="A0A151IYB0"/>
<organism evidence="2 3">
    <name type="scientific">Trachymyrmex cornetzi</name>
    <dbReference type="NCBI Taxonomy" id="471704"/>
    <lineage>
        <taxon>Eukaryota</taxon>
        <taxon>Metazoa</taxon>
        <taxon>Ecdysozoa</taxon>
        <taxon>Arthropoda</taxon>
        <taxon>Hexapoda</taxon>
        <taxon>Insecta</taxon>
        <taxon>Pterygota</taxon>
        <taxon>Neoptera</taxon>
        <taxon>Endopterygota</taxon>
        <taxon>Hymenoptera</taxon>
        <taxon>Apocrita</taxon>
        <taxon>Aculeata</taxon>
        <taxon>Formicoidea</taxon>
        <taxon>Formicidae</taxon>
        <taxon>Myrmicinae</taxon>
        <taxon>Trachymyrmex</taxon>
    </lineage>
</organism>
<feature type="compositionally biased region" description="Gly residues" evidence="1">
    <location>
        <begin position="227"/>
        <end position="237"/>
    </location>
</feature>
<dbReference type="Proteomes" id="UP000078492">
    <property type="component" value="Unassembled WGS sequence"/>
</dbReference>
<proteinExistence type="predicted"/>
<evidence type="ECO:0008006" key="4">
    <source>
        <dbReference type="Google" id="ProtNLM"/>
    </source>
</evidence>
<evidence type="ECO:0000313" key="2">
    <source>
        <dbReference type="EMBL" id="KYN13229.1"/>
    </source>
</evidence>
<dbReference type="EMBL" id="KQ980776">
    <property type="protein sequence ID" value="KYN13229.1"/>
    <property type="molecule type" value="Genomic_DNA"/>
</dbReference>
<sequence>MGVVTLRSEEERGRVLNSKGKLKGSEIWIEEDRTWKEKKLHWKMRQIVRKEGGRARLGQGGIWMEGGVEKVCDGVHTDGRVERIEVVGGGKEGKMAKETGGGGRKSLGEGVKMAFWNVAGLGNKDREFWVNLRRVIGGDFNARTGREGGRIIGGIEKERRKGKRCRGWKVRREYKEICELKKREENEKWERIVELAKNERQVLEIVNGERKKAEEWGSRATCEGESGKGNGDNGAGVGDRKEEVWEGLEKVLSKIGGTRQLDLN</sequence>
<evidence type="ECO:0000256" key="1">
    <source>
        <dbReference type="SAM" id="MobiDB-lite"/>
    </source>
</evidence>
<accession>A0A151IYB0</accession>
<name>A0A151IYB0_9HYME</name>
<evidence type="ECO:0000313" key="3">
    <source>
        <dbReference type="Proteomes" id="UP000078492"/>
    </source>
</evidence>
<reference evidence="2 3" key="1">
    <citation type="submission" date="2015-09" db="EMBL/GenBank/DDBJ databases">
        <title>Trachymyrmex cornetzi WGS genome.</title>
        <authorList>
            <person name="Nygaard S."/>
            <person name="Hu H."/>
            <person name="Boomsma J."/>
            <person name="Zhang G."/>
        </authorList>
    </citation>
    <scope>NUCLEOTIDE SEQUENCE [LARGE SCALE GENOMIC DNA]</scope>
    <source>
        <strain evidence="2">Tcor2-1</strain>
        <tissue evidence="2">Whole body</tissue>
    </source>
</reference>